<comment type="caution">
    <text evidence="12">Lacks conserved residue(s) required for the propagation of feature annotation.</text>
</comment>
<dbReference type="PRINTS" id="PR01262">
    <property type="entry name" value="INNEXIN"/>
</dbReference>
<name>A0A9P9YCG2_9MUSC</name>
<evidence type="ECO:0000313" key="14">
    <source>
        <dbReference type="Proteomes" id="UP001059596"/>
    </source>
</evidence>
<comment type="subcellular location">
    <subcellularLocation>
        <location evidence="1">Cell junction</location>
        <location evidence="1">Gap junction</location>
    </subcellularLocation>
    <subcellularLocation>
        <location evidence="2 12">Cell membrane</location>
        <topology evidence="2 12">Multi-pass membrane protein</topology>
    </subcellularLocation>
</comment>
<dbReference type="PANTHER" id="PTHR11893">
    <property type="entry name" value="INNEXIN"/>
    <property type="match status" value="1"/>
</dbReference>
<dbReference type="GO" id="GO:0034220">
    <property type="term" value="P:monoatomic ion transmembrane transport"/>
    <property type="evidence" value="ECO:0007669"/>
    <property type="project" value="UniProtKB-KW"/>
</dbReference>
<gene>
    <name evidence="12" type="primary">inx</name>
    <name evidence="13" type="ORF">M5D96_012815</name>
</gene>
<evidence type="ECO:0000256" key="2">
    <source>
        <dbReference type="ARBA" id="ARBA00004651"/>
    </source>
</evidence>
<dbReference type="GO" id="GO:0005921">
    <property type="term" value="C:gap junction"/>
    <property type="evidence" value="ECO:0007669"/>
    <property type="project" value="UniProtKB-SubCell"/>
</dbReference>
<evidence type="ECO:0000256" key="5">
    <source>
        <dbReference type="ARBA" id="ARBA00022692"/>
    </source>
</evidence>
<comment type="function">
    <text evidence="12">Structural component of the gap junctions.</text>
</comment>
<keyword evidence="3 12" id="KW-0813">Transport</keyword>
<feature type="transmembrane region" description="Helical" evidence="12">
    <location>
        <begin position="214"/>
        <end position="232"/>
    </location>
</feature>
<keyword evidence="10 12" id="KW-0472">Membrane</keyword>
<evidence type="ECO:0000256" key="1">
    <source>
        <dbReference type="ARBA" id="ARBA00004610"/>
    </source>
</evidence>
<evidence type="ECO:0000256" key="4">
    <source>
        <dbReference type="ARBA" id="ARBA00022475"/>
    </source>
</evidence>
<proteinExistence type="inferred from homology"/>
<dbReference type="GO" id="GO:0005243">
    <property type="term" value="F:gap junction channel activity"/>
    <property type="evidence" value="ECO:0007669"/>
    <property type="project" value="TreeGrafter"/>
</dbReference>
<keyword evidence="14" id="KW-1185">Reference proteome</keyword>
<dbReference type="PANTHER" id="PTHR11893:SF43">
    <property type="entry name" value="INNEXIN INX4-RELATED"/>
    <property type="match status" value="1"/>
</dbReference>
<evidence type="ECO:0000256" key="8">
    <source>
        <dbReference type="ARBA" id="ARBA00022989"/>
    </source>
</evidence>
<evidence type="ECO:0000256" key="10">
    <source>
        <dbReference type="ARBA" id="ARBA00023136"/>
    </source>
</evidence>
<keyword evidence="11 12" id="KW-0407">Ion channel</keyword>
<dbReference type="PROSITE" id="PS51013">
    <property type="entry name" value="PANNEXIN"/>
    <property type="match status" value="1"/>
</dbReference>
<evidence type="ECO:0000256" key="7">
    <source>
        <dbReference type="ARBA" id="ARBA00022949"/>
    </source>
</evidence>
<keyword evidence="6" id="KW-0303">Gap junction</keyword>
<dbReference type="GO" id="GO:0007602">
    <property type="term" value="P:phototransduction"/>
    <property type="evidence" value="ECO:0007669"/>
    <property type="project" value="TreeGrafter"/>
</dbReference>
<protein>
    <recommendedName>
        <fullName evidence="12">Innexin</fullName>
    </recommendedName>
</protein>
<evidence type="ECO:0000256" key="9">
    <source>
        <dbReference type="ARBA" id="ARBA00023065"/>
    </source>
</evidence>
<keyword evidence="5 12" id="KW-0812">Transmembrane</keyword>
<dbReference type="Pfam" id="PF00876">
    <property type="entry name" value="Innexin"/>
    <property type="match status" value="1"/>
</dbReference>
<reference evidence="13" key="1">
    <citation type="journal article" date="2023" name="Genome Biol. Evol.">
        <title>Long-read-based Genome Assembly of Drosophila gunungcola Reveals Fewer Chemosensory Genes in Flower-breeding Species.</title>
        <authorList>
            <person name="Negi A."/>
            <person name="Liao B.Y."/>
            <person name="Yeh S.D."/>
        </authorList>
    </citation>
    <scope>NUCLEOTIDE SEQUENCE</scope>
    <source>
        <strain evidence="13">Sukarami</strain>
    </source>
</reference>
<dbReference type="EMBL" id="JAMKOV010000073">
    <property type="protein sequence ID" value="KAI8034452.1"/>
    <property type="molecule type" value="Genomic_DNA"/>
</dbReference>
<keyword evidence="7" id="KW-0965">Cell junction</keyword>
<dbReference type="AlphaFoldDB" id="A0A9P9YCG2"/>
<feature type="transmembrane region" description="Helical" evidence="12">
    <location>
        <begin position="141"/>
        <end position="163"/>
    </location>
</feature>
<organism evidence="13 14">
    <name type="scientific">Drosophila gunungcola</name>
    <name type="common">fruit fly</name>
    <dbReference type="NCBI Taxonomy" id="103775"/>
    <lineage>
        <taxon>Eukaryota</taxon>
        <taxon>Metazoa</taxon>
        <taxon>Ecdysozoa</taxon>
        <taxon>Arthropoda</taxon>
        <taxon>Hexapoda</taxon>
        <taxon>Insecta</taxon>
        <taxon>Pterygota</taxon>
        <taxon>Neoptera</taxon>
        <taxon>Endopterygota</taxon>
        <taxon>Diptera</taxon>
        <taxon>Brachycera</taxon>
        <taxon>Muscomorpha</taxon>
        <taxon>Ephydroidea</taxon>
        <taxon>Drosophilidae</taxon>
        <taxon>Drosophila</taxon>
        <taxon>Sophophora</taxon>
    </lineage>
</organism>
<accession>A0A9P9YCG2</accession>
<evidence type="ECO:0000256" key="11">
    <source>
        <dbReference type="ARBA" id="ARBA00023303"/>
    </source>
</evidence>
<sequence>MYAAVKPLSSYLRLKTVRIYDPIFTLHSKCTIVILLTCTFLLSAKQYFGEPILCISSEKHTEYVQSYCWTMGTYILAAEGGTKSTSSWDFAFHSSSAVEPFNQSSLRALVAHNEQYARLVSIAEGVGPETRGVTKRLYLRYYQWVFMILLFQSLLFYFPSFLWKVWEGQRMEQLCCEVGDALILEATYRTRLQMLTKYFRAHFASIHCCYSIKYAFCELLNLLISLLNYWLMDVVFNGFWHKYIHALAAIPVYDWNLWNLMTSRVFPKVAKCEMFVYGPSGTPNVLDILCVLPLNILNEKIFAVLYVWFLFIAMLAAINICYRLVLFCCAELRLQLLRTHLRGMPKAHVREVLANAGYGDWFVLMCVSINVNPSLFRELLEQLYIKQMQARSMDPSLVVKHSSQQLSQDQSHPQAKLEKSCSRNCSIGLDPMADRHSIGTVSTVEAMPTAPTLNLMAPNEEIISMDRFYHESQA</sequence>
<evidence type="ECO:0000313" key="13">
    <source>
        <dbReference type="EMBL" id="KAI8034452.1"/>
    </source>
</evidence>
<dbReference type="InterPro" id="IPR000990">
    <property type="entry name" value="Innexin"/>
</dbReference>
<comment type="caution">
    <text evidence="13">The sequence shown here is derived from an EMBL/GenBank/DDBJ whole genome shotgun (WGS) entry which is preliminary data.</text>
</comment>
<keyword evidence="8 12" id="KW-1133">Transmembrane helix</keyword>
<dbReference type="Proteomes" id="UP001059596">
    <property type="component" value="Unassembled WGS sequence"/>
</dbReference>
<keyword evidence="9 12" id="KW-0406">Ion transport</keyword>
<dbReference type="GO" id="GO:0005886">
    <property type="term" value="C:plasma membrane"/>
    <property type="evidence" value="ECO:0007669"/>
    <property type="project" value="UniProtKB-SubCell"/>
</dbReference>
<keyword evidence="4" id="KW-1003">Cell membrane</keyword>
<evidence type="ECO:0000256" key="12">
    <source>
        <dbReference type="RuleBase" id="RU010713"/>
    </source>
</evidence>
<comment type="similarity">
    <text evidence="12">Belongs to the pannexin family.</text>
</comment>
<evidence type="ECO:0000256" key="3">
    <source>
        <dbReference type="ARBA" id="ARBA00022448"/>
    </source>
</evidence>
<evidence type="ECO:0000256" key="6">
    <source>
        <dbReference type="ARBA" id="ARBA00022868"/>
    </source>
</evidence>
<feature type="transmembrane region" description="Helical" evidence="12">
    <location>
        <begin position="301"/>
        <end position="325"/>
    </location>
</feature>
<dbReference type="OrthoDB" id="5867527at2759"/>